<proteinExistence type="predicted"/>
<dbReference type="InParanoid" id="G4TYP7"/>
<dbReference type="AlphaFoldDB" id="G4TYP7"/>
<keyword evidence="2" id="KW-1185">Reference proteome</keyword>
<reference evidence="1 2" key="1">
    <citation type="journal article" date="2011" name="PLoS Pathog.">
        <title>Endophytic Life Strategies Decoded by Genome and Transcriptome Analyses of the Mutualistic Root Symbiont Piriformospora indica.</title>
        <authorList>
            <person name="Zuccaro A."/>
            <person name="Lahrmann U."/>
            <person name="Guldener U."/>
            <person name="Langen G."/>
            <person name="Pfiffi S."/>
            <person name="Biedenkopf D."/>
            <person name="Wong P."/>
            <person name="Samans B."/>
            <person name="Grimm C."/>
            <person name="Basiewicz M."/>
            <person name="Murat C."/>
            <person name="Martin F."/>
            <person name="Kogel K.H."/>
        </authorList>
    </citation>
    <scope>NUCLEOTIDE SEQUENCE [LARGE SCALE GENOMIC DNA]</scope>
    <source>
        <strain evidence="1 2">DSM 11827</strain>
    </source>
</reference>
<name>G4TYP7_SERID</name>
<organism evidence="1 2">
    <name type="scientific">Serendipita indica (strain DSM 11827)</name>
    <name type="common">Root endophyte fungus</name>
    <name type="synonym">Piriformospora indica</name>
    <dbReference type="NCBI Taxonomy" id="1109443"/>
    <lineage>
        <taxon>Eukaryota</taxon>
        <taxon>Fungi</taxon>
        <taxon>Dikarya</taxon>
        <taxon>Basidiomycota</taxon>
        <taxon>Agaricomycotina</taxon>
        <taxon>Agaricomycetes</taxon>
        <taxon>Sebacinales</taxon>
        <taxon>Serendipitaceae</taxon>
        <taxon>Serendipita</taxon>
    </lineage>
</organism>
<protein>
    <submittedName>
        <fullName evidence="1">Uncharacterized protein</fullName>
    </submittedName>
</protein>
<evidence type="ECO:0000313" key="1">
    <source>
        <dbReference type="EMBL" id="CCA76440.1"/>
    </source>
</evidence>
<dbReference type="Proteomes" id="UP000007148">
    <property type="component" value="Unassembled WGS sequence"/>
</dbReference>
<dbReference type="HOGENOM" id="CLU_2671968_0_0_1"/>
<comment type="caution">
    <text evidence="1">The sequence shown here is derived from an EMBL/GenBank/DDBJ whole genome shotgun (WGS) entry which is preliminary data.</text>
</comment>
<sequence length="75" mass="8685">MERMIRQHLVIGSLAYLEENIRLPVPDVKSPDITMGCSLEDEAAQWRERQDVSELSVIAPEILSSRWRTYFTLPP</sequence>
<evidence type="ECO:0000313" key="2">
    <source>
        <dbReference type="Proteomes" id="UP000007148"/>
    </source>
</evidence>
<gene>
    <name evidence="1" type="ORF">PIIN_10433</name>
</gene>
<dbReference type="EMBL" id="CAFZ01000755">
    <property type="protein sequence ID" value="CCA76440.1"/>
    <property type="molecule type" value="Genomic_DNA"/>
</dbReference>
<accession>G4TYP7</accession>